<dbReference type="AlphaFoldDB" id="A0A1M5QQX0"/>
<gene>
    <name evidence="2" type="ORF">SAMN05444003_2244</name>
</gene>
<protein>
    <recommendedName>
        <fullName evidence="1">Aminoglycoside phosphotransferase domain-containing protein</fullName>
    </recommendedName>
</protein>
<dbReference type="Gene3D" id="3.30.200.20">
    <property type="entry name" value="Phosphorylase Kinase, domain 1"/>
    <property type="match status" value="1"/>
</dbReference>
<sequence>MSELRLNPLKFLNEAGFEPTDLRKLPSDASQRTYHKFSSGKDRLILMDAPPSSNPKTPTFVDVTEHLLAADLVAPEILGFDLDQGYLILRDLGKRTARDVLQSEPFREVEVYKEILNALLKVETLIIPDLPVLTNSTAGEMTTIAAISYADALELGAEISALVEGYFEKYCDTERTLALRDFHVENVIWRDDQTSDRKVGLLDYQDAFYAPKGYDLISLLRDVRGRVSLETQGKMTALYKEHYDLTHDFDLQLHCLAIQRNLRILGVFGRLIREEGKARYLQFLSRTWELLMEDLAPPEFSELRDLVFEHFPKPTERLFASWEIKN</sequence>
<dbReference type="SUPFAM" id="SSF56112">
    <property type="entry name" value="Protein kinase-like (PK-like)"/>
    <property type="match status" value="1"/>
</dbReference>
<accession>A0A1M5QQX0</accession>
<feature type="domain" description="Aminoglycoside phosphotransferase" evidence="1">
    <location>
        <begin position="22"/>
        <end position="225"/>
    </location>
</feature>
<dbReference type="RefSeq" id="WP_072901114.1">
    <property type="nucleotide sequence ID" value="NZ_FQXB01000003.1"/>
</dbReference>
<dbReference type="Gene3D" id="3.90.1200.10">
    <property type="match status" value="1"/>
</dbReference>
<dbReference type="STRING" id="1508389.SAMN05444003_2244"/>
<evidence type="ECO:0000259" key="1">
    <source>
        <dbReference type="Pfam" id="PF01636"/>
    </source>
</evidence>
<dbReference type="EMBL" id="FQXB01000003">
    <property type="protein sequence ID" value="SHH15993.1"/>
    <property type="molecule type" value="Genomic_DNA"/>
</dbReference>
<evidence type="ECO:0000313" key="2">
    <source>
        <dbReference type="EMBL" id="SHH15993.1"/>
    </source>
</evidence>
<dbReference type="Proteomes" id="UP000184074">
    <property type="component" value="Unassembled WGS sequence"/>
</dbReference>
<organism evidence="2 3">
    <name type="scientific">Cognatiyoonia sediminum</name>
    <dbReference type="NCBI Taxonomy" id="1508389"/>
    <lineage>
        <taxon>Bacteria</taxon>
        <taxon>Pseudomonadati</taxon>
        <taxon>Pseudomonadota</taxon>
        <taxon>Alphaproteobacteria</taxon>
        <taxon>Rhodobacterales</taxon>
        <taxon>Paracoccaceae</taxon>
        <taxon>Cognatiyoonia</taxon>
    </lineage>
</organism>
<dbReference type="OrthoDB" id="9809275at2"/>
<name>A0A1M5QQX0_9RHOB</name>
<keyword evidence="3" id="KW-1185">Reference proteome</keyword>
<reference evidence="2 3" key="1">
    <citation type="submission" date="2016-11" db="EMBL/GenBank/DDBJ databases">
        <authorList>
            <person name="Jaros S."/>
            <person name="Januszkiewicz K."/>
            <person name="Wedrychowicz H."/>
        </authorList>
    </citation>
    <scope>NUCLEOTIDE SEQUENCE [LARGE SCALE GENOMIC DNA]</scope>
    <source>
        <strain evidence="2 3">DSM 28715</strain>
    </source>
</reference>
<dbReference type="Pfam" id="PF01636">
    <property type="entry name" value="APH"/>
    <property type="match status" value="1"/>
</dbReference>
<dbReference type="InterPro" id="IPR011009">
    <property type="entry name" value="Kinase-like_dom_sf"/>
</dbReference>
<evidence type="ECO:0000313" key="3">
    <source>
        <dbReference type="Proteomes" id="UP000184074"/>
    </source>
</evidence>
<dbReference type="InterPro" id="IPR002575">
    <property type="entry name" value="Aminoglycoside_PTrfase"/>
</dbReference>
<proteinExistence type="predicted"/>